<sequence>MDIKEVSEKSMEIRKLYHALEEKHHGSKWSVEEDALAFLTDAGLVGRLTMDHEGRWPSSDAEKLPAKIGETVWWLAVLADRMDLDFEACVAEFLNGHLDAMKK</sequence>
<accession>A0A3N4GII0</accession>
<dbReference type="Proteomes" id="UP000273977">
    <property type="component" value="Unassembled WGS sequence"/>
</dbReference>
<name>A0A3N4GII0_9LACT</name>
<organism evidence="1 2">
    <name type="scientific">Aerococcus agrisoli</name>
    <dbReference type="NCBI Taxonomy" id="2487350"/>
    <lineage>
        <taxon>Bacteria</taxon>
        <taxon>Bacillati</taxon>
        <taxon>Bacillota</taxon>
        <taxon>Bacilli</taxon>
        <taxon>Lactobacillales</taxon>
        <taxon>Aerococcaceae</taxon>
        <taxon>Aerococcus</taxon>
    </lineage>
</organism>
<dbReference type="OrthoDB" id="196226at2"/>
<evidence type="ECO:0000313" key="2">
    <source>
        <dbReference type="Proteomes" id="UP000273977"/>
    </source>
</evidence>
<dbReference type="RefSeq" id="WP_123780715.1">
    <property type="nucleotide sequence ID" value="NZ_RKMG01000024.1"/>
</dbReference>
<protein>
    <submittedName>
        <fullName evidence="1">MazG-like protein</fullName>
    </submittedName>
</protein>
<dbReference type="AlphaFoldDB" id="A0A3N4GII0"/>
<keyword evidence="2" id="KW-1185">Reference proteome</keyword>
<dbReference type="EMBL" id="RKMG01000024">
    <property type="protein sequence ID" value="RPA58440.1"/>
    <property type="molecule type" value="Genomic_DNA"/>
</dbReference>
<proteinExistence type="predicted"/>
<gene>
    <name evidence="1" type="ORF">EF384_07280</name>
</gene>
<evidence type="ECO:0000313" key="1">
    <source>
        <dbReference type="EMBL" id="RPA58440.1"/>
    </source>
</evidence>
<comment type="caution">
    <text evidence="1">The sequence shown here is derived from an EMBL/GenBank/DDBJ whole genome shotgun (WGS) entry which is preliminary data.</text>
</comment>
<reference evidence="1 2" key="1">
    <citation type="submission" date="2018-11" db="EMBL/GenBank/DDBJ databases">
        <title>Aerococcus sp. SJQ22, whole genome shotgun sequence.</title>
        <authorList>
            <person name="Sun L."/>
            <person name="Gao X."/>
            <person name="Chen W."/>
            <person name="Huang K."/>
        </authorList>
    </citation>
    <scope>NUCLEOTIDE SEQUENCE [LARGE SCALE GENOMIC DNA]</scope>
    <source>
        <strain evidence="1 2">SJQ22</strain>
    </source>
</reference>
<dbReference type="CDD" id="cd11543">
    <property type="entry name" value="NTP-PPase_u6"/>
    <property type="match status" value="1"/>
</dbReference>